<dbReference type="AlphaFoldDB" id="A0A1B4V1F4"/>
<dbReference type="PANTHER" id="PTHR43080:SF2">
    <property type="entry name" value="CBS DOMAIN-CONTAINING PROTEIN"/>
    <property type="match status" value="1"/>
</dbReference>
<protein>
    <submittedName>
        <fullName evidence="4">Signal transduction protein</fullName>
    </submittedName>
</protein>
<dbReference type="Proteomes" id="UP000218899">
    <property type="component" value="Chromosome"/>
</dbReference>
<feature type="domain" description="CBS" evidence="3">
    <location>
        <begin position="16"/>
        <end position="72"/>
    </location>
</feature>
<accession>A0A1B4V1F4</accession>
<organism evidence="4 5">
    <name type="scientific">Sulfurifustis variabilis</name>
    <dbReference type="NCBI Taxonomy" id="1675686"/>
    <lineage>
        <taxon>Bacteria</taxon>
        <taxon>Pseudomonadati</taxon>
        <taxon>Pseudomonadota</taxon>
        <taxon>Gammaproteobacteria</taxon>
        <taxon>Acidiferrobacterales</taxon>
        <taxon>Acidiferrobacteraceae</taxon>
        <taxon>Sulfurifustis</taxon>
    </lineage>
</organism>
<dbReference type="GO" id="GO:0008773">
    <property type="term" value="F:[protein-PII] uridylyltransferase activity"/>
    <property type="evidence" value="ECO:0007669"/>
    <property type="project" value="InterPro"/>
</dbReference>
<proteinExistence type="predicted"/>
<evidence type="ECO:0000313" key="5">
    <source>
        <dbReference type="Proteomes" id="UP000218899"/>
    </source>
</evidence>
<dbReference type="InterPro" id="IPR051257">
    <property type="entry name" value="Diverse_CBS-Domain"/>
</dbReference>
<dbReference type="KEGG" id="sva:SVA_0634"/>
<feature type="domain" description="CBS" evidence="3">
    <location>
        <begin position="80"/>
        <end position="136"/>
    </location>
</feature>
<dbReference type="PROSITE" id="PS51371">
    <property type="entry name" value="CBS"/>
    <property type="match status" value="2"/>
</dbReference>
<dbReference type="EMBL" id="AP014936">
    <property type="protein sequence ID" value="BAU47213.1"/>
    <property type="molecule type" value="Genomic_DNA"/>
</dbReference>
<reference evidence="4 5" key="1">
    <citation type="submission" date="2015-08" db="EMBL/GenBank/DDBJ databases">
        <title>Complete genome sequence of Sulfurifustis variabilis.</title>
        <authorList>
            <person name="Miura A."/>
            <person name="Kojima H."/>
            <person name="Fukui M."/>
        </authorList>
    </citation>
    <scope>NUCLEOTIDE SEQUENCE [LARGE SCALE GENOMIC DNA]</scope>
    <source>
        <strain evidence="5">skN76</strain>
    </source>
</reference>
<dbReference type="RefSeq" id="WP_169923946.1">
    <property type="nucleotide sequence ID" value="NZ_AP014936.1"/>
</dbReference>
<dbReference type="PANTHER" id="PTHR43080">
    <property type="entry name" value="CBS DOMAIN-CONTAINING PROTEIN CBSX3, MITOCHONDRIAL"/>
    <property type="match status" value="1"/>
</dbReference>
<evidence type="ECO:0000259" key="3">
    <source>
        <dbReference type="PROSITE" id="PS51371"/>
    </source>
</evidence>
<dbReference type="Pfam" id="PF00571">
    <property type="entry name" value="CBS"/>
    <property type="match status" value="2"/>
</dbReference>
<evidence type="ECO:0000313" key="4">
    <source>
        <dbReference type="EMBL" id="BAU47213.1"/>
    </source>
</evidence>
<keyword evidence="5" id="KW-1185">Reference proteome</keyword>
<evidence type="ECO:0000256" key="2">
    <source>
        <dbReference type="PROSITE-ProRule" id="PRU00703"/>
    </source>
</evidence>
<dbReference type="Pfam" id="PF03445">
    <property type="entry name" value="DUF294"/>
    <property type="match status" value="1"/>
</dbReference>
<evidence type="ECO:0000256" key="1">
    <source>
        <dbReference type="ARBA" id="ARBA00023122"/>
    </source>
</evidence>
<dbReference type="InterPro" id="IPR046342">
    <property type="entry name" value="CBS_dom_sf"/>
</dbReference>
<dbReference type="InterPro" id="IPR018821">
    <property type="entry name" value="DUF294_put_nucleoTrafse_sb-bd"/>
</dbReference>
<gene>
    <name evidence="4" type="ORF">SVA_0634</name>
</gene>
<dbReference type="InterPro" id="IPR005105">
    <property type="entry name" value="GlnD_Uridyltrans_N"/>
</dbReference>
<dbReference type="InterPro" id="IPR000644">
    <property type="entry name" value="CBS_dom"/>
</dbReference>
<sequence>MDALTTVFFEPVRRCAVAAPLVVSADTPCSAVVERMAAGGAESALVVDADRRPVGIVTERDVTRRIAFKLEREAPVRQAMTSPVRTVREDEPLYRAIARARRLGLRRLPVVDGKGRVAGTLDVDAALDGALAPRAELIDRIGRENSVADLAQAKAAQAELAAGLLEERLPATAVQALLSRMNLDVHRRLTAFMLEAMAQDGWGDPPVSFSVIVMGSGGRGESFLAPDQDNGFVLADYPDAEHSYVDRFYSELAGRLTGSLARVGFPLCRGHVMATNPVWRKTLSQWQRQIELWVTRGSDRAILNADICFDFRPAAGNTELVDALRARVLGLVAERQSFLRDMCLALVNQKVALGFFGRFATEEAGDGRRINLKLRGMIPLVGAVRLLALREGVAETSTLDRLAALRGHGVLREEECASGEAAYANLSELLMRQQVADLRAGRAAGNLVSTTGLPRARRERLAESLRAVEALQQRVREDFTSQIL</sequence>
<dbReference type="Gene3D" id="3.10.580.10">
    <property type="entry name" value="CBS-domain"/>
    <property type="match status" value="1"/>
</dbReference>
<keyword evidence="1 2" id="KW-0129">CBS domain</keyword>
<dbReference type="SMART" id="SM00116">
    <property type="entry name" value="CBS"/>
    <property type="match status" value="2"/>
</dbReference>
<dbReference type="SUPFAM" id="SSF54631">
    <property type="entry name" value="CBS-domain pair"/>
    <property type="match status" value="1"/>
</dbReference>
<name>A0A1B4V1F4_9GAMM</name>
<dbReference type="CDD" id="cd05401">
    <property type="entry name" value="NT_GlnE_GlnD_like"/>
    <property type="match status" value="1"/>
</dbReference>
<dbReference type="Pfam" id="PF10335">
    <property type="entry name" value="DUF294_C"/>
    <property type="match status" value="1"/>
</dbReference>